<organism evidence="1">
    <name type="scientific">Cacopsylla melanoneura</name>
    <dbReference type="NCBI Taxonomy" id="428564"/>
    <lineage>
        <taxon>Eukaryota</taxon>
        <taxon>Metazoa</taxon>
        <taxon>Ecdysozoa</taxon>
        <taxon>Arthropoda</taxon>
        <taxon>Hexapoda</taxon>
        <taxon>Insecta</taxon>
        <taxon>Pterygota</taxon>
        <taxon>Neoptera</taxon>
        <taxon>Paraneoptera</taxon>
        <taxon>Hemiptera</taxon>
        <taxon>Sternorrhyncha</taxon>
        <taxon>Psylloidea</taxon>
        <taxon>Psyllidae</taxon>
        <taxon>Psyllinae</taxon>
        <taxon>Cacopsylla</taxon>
    </lineage>
</organism>
<dbReference type="EMBL" id="HBUF01240498">
    <property type="protein sequence ID" value="CAG6676724.1"/>
    <property type="molecule type" value="Transcribed_RNA"/>
</dbReference>
<dbReference type="EMBL" id="HBUF01061748">
    <property type="protein sequence ID" value="CAG6626096.1"/>
    <property type="molecule type" value="Transcribed_RNA"/>
</dbReference>
<dbReference type="EMBL" id="HBUF01061751">
    <property type="protein sequence ID" value="CAG6626099.1"/>
    <property type="molecule type" value="Transcribed_RNA"/>
</dbReference>
<reference evidence="1" key="1">
    <citation type="submission" date="2021-05" db="EMBL/GenBank/DDBJ databases">
        <authorList>
            <person name="Alioto T."/>
            <person name="Alioto T."/>
            <person name="Gomez Garrido J."/>
        </authorList>
    </citation>
    <scope>NUCLEOTIDE SEQUENCE</scope>
</reference>
<dbReference type="EMBL" id="HBUF01061749">
    <property type="protein sequence ID" value="CAG6626097.1"/>
    <property type="molecule type" value="Transcribed_RNA"/>
</dbReference>
<dbReference type="EMBL" id="HBUF01061750">
    <property type="protein sequence ID" value="CAG6626098.1"/>
    <property type="molecule type" value="Transcribed_RNA"/>
</dbReference>
<dbReference type="EMBL" id="HBUF01240499">
    <property type="protein sequence ID" value="CAG6676725.1"/>
    <property type="molecule type" value="Transcribed_RNA"/>
</dbReference>
<name>A0A8D8SYY6_9HEMI</name>
<sequence length="116" mass="12131">MVYSEYLPGARAMLGLPKSPSFHSGLDLLADASTVTPTAHTPPNPSQVGGTATVAEFPSTNPFTLAAIKQSIIDFNLYSDISDMSSTEGESDDSALMFAGMQLPSLLGKCVLAAYN</sequence>
<dbReference type="AlphaFoldDB" id="A0A8D8SYY6"/>
<protein>
    <submittedName>
        <fullName evidence="1">Uncharacterized protein</fullName>
    </submittedName>
</protein>
<evidence type="ECO:0000313" key="1">
    <source>
        <dbReference type="EMBL" id="CAG6676725.1"/>
    </source>
</evidence>
<dbReference type="EMBL" id="HBUF01396319">
    <property type="protein sequence ID" value="CAG6735615.1"/>
    <property type="molecule type" value="Transcribed_RNA"/>
</dbReference>
<dbReference type="EMBL" id="HBUF01396320">
    <property type="protein sequence ID" value="CAG6735616.1"/>
    <property type="molecule type" value="Transcribed_RNA"/>
</dbReference>
<accession>A0A8D8SYY6</accession>
<proteinExistence type="predicted"/>